<organism evidence="9 10">
    <name type="scientific">Penicillium flavigenum</name>
    <dbReference type="NCBI Taxonomy" id="254877"/>
    <lineage>
        <taxon>Eukaryota</taxon>
        <taxon>Fungi</taxon>
        <taxon>Dikarya</taxon>
        <taxon>Ascomycota</taxon>
        <taxon>Pezizomycotina</taxon>
        <taxon>Eurotiomycetes</taxon>
        <taxon>Eurotiomycetidae</taxon>
        <taxon>Eurotiales</taxon>
        <taxon>Aspergillaceae</taxon>
        <taxon>Penicillium</taxon>
    </lineage>
</organism>
<dbReference type="PANTHER" id="PTHR24305:SF166">
    <property type="entry name" value="CYTOCHROME P450 12A4, MITOCHONDRIAL-RELATED"/>
    <property type="match status" value="1"/>
</dbReference>
<keyword evidence="8" id="KW-0472">Membrane</keyword>
<dbReference type="InterPro" id="IPR017972">
    <property type="entry name" value="Cyt_P450_CS"/>
</dbReference>
<evidence type="ECO:0008006" key="11">
    <source>
        <dbReference type="Google" id="ProtNLM"/>
    </source>
</evidence>
<name>A0A1V6TDE4_9EURO</name>
<dbReference type="GO" id="GO:0004497">
    <property type="term" value="F:monooxygenase activity"/>
    <property type="evidence" value="ECO:0007669"/>
    <property type="project" value="UniProtKB-KW"/>
</dbReference>
<dbReference type="GO" id="GO:0020037">
    <property type="term" value="F:heme binding"/>
    <property type="evidence" value="ECO:0007669"/>
    <property type="project" value="InterPro"/>
</dbReference>
<dbReference type="InterPro" id="IPR001128">
    <property type="entry name" value="Cyt_P450"/>
</dbReference>
<evidence type="ECO:0000256" key="8">
    <source>
        <dbReference type="SAM" id="Phobius"/>
    </source>
</evidence>
<dbReference type="GO" id="GO:0043386">
    <property type="term" value="P:mycotoxin biosynthetic process"/>
    <property type="evidence" value="ECO:0007669"/>
    <property type="project" value="UniProtKB-ARBA"/>
</dbReference>
<keyword evidence="8" id="KW-1133">Transmembrane helix</keyword>
<evidence type="ECO:0000256" key="7">
    <source>
        <dbReference type="RuleBase" id="RU000461"/>
    </source>
</evidence>
<keyword evidence="4 7" id="KW-0560">Oxidoreductase</keyword>
<keyword evidence="8" id="KW-0812">Transmembrane</keyword>
<evidence type="ECO:0000256" key="3">
    <source>
        <dbReference type="ARBA" id="ARBA00022723"/>
    </source>
</evidence>
<protein>
    <recommendedName>
        <fullName evidence="11">Cytochrome P450 monooxygenase</fullName>
    </recommendedName>
</protein>
<evidence type="ECO:0000313" key="9">
    <source>
        <dbReference type="EMBL" id="OQE24211.1"/>
    </source>
</evidence>
<gene>
    <name evidence="9" type="ORF">PENFLA_c010G02605</name>
</gene>
<comment type="similarity">
    <text evidence="2 7">Belongs to the cytochrome P450 family.</text>
</comment>
<dbReference type="SUPFAM" id="SSF48264">
    <property type="entry name" value="Cytochrome P450"/>
    <property type="match status" value="1"/>
</dbReference>
<proteinExistence type="inferred from homology"/>
<dbReference type="PRINTS" id="PR00385">
    <property type="entry name" value="P450"/>
</dbReference>
<comment type="cofactor">
    <cofactor evidence="1 6">
        <name>heme</name>
        <dbReference type="ChEBI" id="CHEBI:30413"/>
    </cofactor>
</comment>
<keyword evidence="3 6" id="KW-0479">Metal-binding</keyword>
<reference evidence="10" key="1">
    <citation type="journal article" date="2017" name="Nat. Microbiol.">
        <title>Global analysis of biosynthetic gene clusters reveals vast potential of secondary metabolite production in Penicillium species.</title>
        <authorList>
            <person name="Nielsen J.C."/>
            <person name="Grijseels S."/>
            <person name="Prigent S."/>
            <person name="Ji B."/>
            <person name="Dainat J."/>
            <person name="Nielsen K.F."/>
            <person name="Frisvad J.C."/>
            <person name="Workman M."/>
            <person name="Nielsen J."/>
        </authorList>
    </citation>
    <scope>NUCLEOTIDE SEQUENCE [LARGE SCALE GENOMIC DNA]</scope>
    <source>
        <strain evidence="10">IBT 14082</strain>
    </source>
</reference>
<evidence type="ECO:0000313" key="10">
    <source>
        <dbReference type="Proteomes" id="UP000191342"/>
    </source>
</evidence>
<sequence>MVAIDILQKQLLQNPQQTTLRVLVALGAVYTAAFLVKAIYRITFHPLAKFPGPFLCRISYIYQIYSEAYLNGRMLERLPDLHKKYGPIVRINPNEVHLEDPDLYHVIYRQNTLFRKDPYAYTLGAPNSLSMSLDPAKHKRRKELLNPCFSKRRVHQLQHTMYEEMAKVFSKLSAVADKGEPVPIQDAYYCYTGDIISRYLFGKSLALIEQPNFARESVDQLRSFTSGIWISIHSSLIRYIVQAMPRSVALIVASGWMKIAWFCEALSGEAIEEHAASGSKVKQLEEESIFNRMLNGNSTRENHQAVGFQDLADEGASLLVAGTETTATTMAYATYYLLMYPEKRQKMLDELATVERDSDGRLPLQKLDTLPYLNGVIKETLRYTNGVPGRLTRVVPPGGLFIPRINDYIPEGSVVGISHNAIHFNPEIFENPHEFSLERWLGPKGKELEHWFLAFSKGSRDCIGKTRFDLQLLQAIKSQNLSK</sequence>
<keyword evidence="6 7" id="KW-0349">Heme</keyword>
<evidence type="ECO:0000256" key="6">
    <source>
        <dbReference type="PIRSR" id="PIRSR602403-1"/>
    </source>
</evidence>
<dbReference type="InterPro" id="IPR036396">
    <property type="entry name" value="Cyt_P450_sf"/>
</dbReference>
<dbReference type="GO" id="GO:0005506">
    <property type="term" value="F:iron ion binding"/>
    <property type="evidence" value="ECO:0007669"/>
    <property type="project" value="InterPro"/>
</dbReference>
<dbReference type="InterPro" id="IPR002403">
    <property type="entry name" value="Cyt_P450_E_grp-IV"/>
</dbReference>
<evidence type="ECO:0000256" key="2">
    <source>
        <dbReference type="ARBA" id="ARBA00010617"/>
    </source>
</evidence>
<feature type="transmembrane region" description="Helical" evidence="8">
    <location>
        <begin position="20"/>
        <end position="40"/>
    </location>
</feature>
<dbReference type="CDD" id="cd11062">
    <property type="entry name" value="CYP58-like"/>
    <property type="match status" value="1"/>
</dbReference>
<comment type="caution">
    <text evidence="9">The sequence shown here is derived from an EMBL/GenBank/DDBJ whole genome shotgun (WGS) entry which is preliminary data.</text>
</comment>
<evidence type="ECO:0000256" key="5">
    <source>
        <dbReference type="ARBA" id="ARBA00023004"/>
    </source>
</evidence>
<evidence type="ECO:0000256" key="1">
    <source>
        <dbReference type="ARBA" id="ARBA00001971"/>
    </source>
</evidence>
<evidence type="ECO:0000256" key="4">
    <source>
        <dbReference type="ARBA" id="ARBA00023002"/>
    </source>
</evidence>
<dbReference type="EMBL" id="MLQL01000010">
    <property type="protein sequence ID" value="OQE24211.1"/>
    <property type="molecule type" value="Genomic_DNA"/>
</dbReference>
<dbReference type="Gene3D" id="1.10.630.10">
    <property type="entry name" value="Cytochrome P450"/>
    <property type="match status" value="1"/>
</dbReference>
<dbReference type="GO" id="GO:0016705">
    <property type="term" value="F:oxidoreductase activity, acting on paired donors, with incorporation or reduction of molecular oxygen"/>
    <property type="evidence" value="ECO:0007669"/>
    <property type="project" value="InterPro"/>
</dbReference>
<dbReference type="STRING" id="254877.A0A1V6TDE4"/>
<dbReference type="AlphaFoldDB" id="A0A1V6TDE4"/>
<dbReference type="PROSITE" id="PS00086">
    <property type="entry name" value="CYTOCHROME_P450"/>
    <property type="match status" value="1"/>
</dbReference>
<feature type="binding site" description="axial binding residue" evidence="6">
    <location>
        <position position="462"/>
    </location>
    <ligand>
        <name>heme</name>
        <dbReference type="ChEBI" id="CHEBI:30413"/>
    </ligand>
    <ligandPart>
        <name>Fe</name>
        <dbReference type="ChEBI" id="CHEBI:18248"/>
    </ligandPart>
</feature>
<dbReference type="OrthoDB" id="3945418at2759"/>
<dbReference type="PANTHER" id="PTHR24305">
    <property type="entry name" value="CYTOCHROME P450"/>
    <property type="match status" value="1"/>
</dbReference>
<dbReference type="Pfam" id="PF00067">
    <property type="entry name" value="p450"/>
    <property type="match status" value="1"/>
</dbReference>
<dbReference type="Proteomes" id="UP000191342">
    <property type="component" value="Unassembled WGS sequence"/>
</dbReference>
<keyword evidence="7" id="KW-0503">Monooxygenase</keyword>
<dbReference type="PRINTS" id="PR00465">
    <property type="entry name" value="EP450IV"/>
</dbReference>
<keyword evidence="5 6" id="KW-0408">Iron</keyword>
<dbReference type="InterPro" id="IPR050121">
    <property type="entry name" value="Cytochrome_P450_monoxygenase"/>
</dbReference>
<keyword evidence="10" id="KW-1185">Reference proteome</keyword>
<accession>A0A1V6TDE4</accession>